<name>A0A4Y3IIZ2_9VIBR</name>
<dbReference type="EMBL" id="BJLH01000002">
    <property type="protein sequence ID" value="GEA59327.1"/>
    <property type="molecule type" value="Genomic_DNA"/>
</dbReference>
<keyword evidence="3" id="KW-1185">Reference proteome</keyword>
<evidence type="ECO:0008006" key="4">
    <source>
        <dbReference type="Google" id="ProtNLM"/>
    </source>
</evidence>
<dbReference type="RefSeq" id="WP_141269066.1">
    <property type="nucleotide sequence ID" value="NZ_BJLH01000002.1"/>
</dbReference>
<evidence type="ECO:0000256" key="1">
    <source>
        <dbReference type="SAM" id="Phobius"/>
    </source>
</evidence>
<dbReference type="Proteomes" id="UP000318242">
    <property type="component" value="Unassembled WGS sequence"/>
</dbReference>
<organism evidence="2 3">
    <name type="scientific">Vibrio comitans NBRC 102076</name>
    <dbReference type="NCBI Taxonomy" id="1219078"/>
    <lineage>
        <taxon>Bacteria</taxon>
        <taxon>Pseudomonadati</taxon>
        <taxon>Pseudomonadota</taxon>
        <taxon>Gammaproteobacteria</taxon>
        <taxon>Vibrionales</taxon>
        <taxon>Vibrionaceae</taxon>
        <taxon>Vibrio</taxon>
    </lineage>
</organism>
<dbReference type="OrthoDB" id="283083at2"/>
<feature type="transmembrane region" description="Helical" evidence="1">
    <location>
        <begin position="37"/>
        <end position="57"/>
    </location>
</feature>
<accession>A0A4Y3IIZ2</accession>
<proteinExistence type="predicted"/>
<keyword evidence="1" id="KW-0812">Transmembrane</keyword>
<sequence>MSTTVETLKPMSMNSMLSGLAEPSLPENISWIPNAPGWYVVAGIIICVVLYRAYLAYRQYQANAYRRMALIELDKLQKHSEGVKQIPHLLRKTALDAYPRSLVSPLLGSQWEQWLDEQCQGSQFSTQFNGLLASLSYSPKVSIDQHQSQGLYAQVAHWIQHHEVNHG</sequence>
<dbReference type="Pfam" id="PF14316">
    <property type="entry name" value="DUF4381"/>
    <property type="match status" value="1"/>
</dbReference>
<comment type="caution">
    <text evidence="2">The sequence shown here is derived from an EMBL/GenBank/DDBJ whole genome shotgun (WGS) entry which is preliminary data.</text>
</comment>
<protein>
    <recommendedName>
        <fullName evidence="4">DUF4381 domain-containing protein</fullName>
    </recommendedName>
</protein>
<evidence type="ECO:0000313" key="2">
    <source>
        <dbReference type="EMBL" id="GEA59327.1"/>
    </source>
</evidence>
<gene>
    <name evidence="2" type="ORF">VCO01S_05200</name>
</gene>
<evidence type="ECO:0000313" key="3">
    <source>
        <dbReference type="Proteomes" id="UP000318242"/>
    </source>
</evidence>
<keyword evidence="1" id="KW-0472">Membrane</keyword>
<dbReference type="AlphaFoldDB" id="A0A4Y3IIZ2"/>
<keyword evidence="1" id="KW-1133">Transmembrane helix</keyword>
<reference evidence="2 3" key="1">
    <citation type="submission" date="2019-06" db="EMBL/GenBank/DDBJ databases">
        <title>Whole genome shotgun sequence of Vibrio comitans NBRC 102076.</title>
        <authorList>
            <person name="Hosoyama A."/>
            <person name="Uohara A."/>
            <person name="Ohji S."/>
            <person name="Ichikawa N."/>
        </authorList>
    </citation>
    <scope>NUCLEOTIDE SEQUENCE [LARGE SCALE GENOMIC DNA]</scope>
    <source>
        <strain evidence="2 3">NBRC 102076</strain>
    </source>
</reference>
<dbReference type="InterPro" id="IPR025489">
    <property type="entry name" value="DUF4381"/>
</dbReference>